<evidence type="ECO:0000313" key="1">
    <source>
        <dbReference type="EMBL" id="RZQ60863.1"/>
    </source>
</evidence>
<comment type="caution">
    <text evidence="1">The sequence shown here is derived from an EMBL/GenBank/DDBJ whole genome shotgun (WGS) entry which is preliminary data.</text>
</comment>
<dbReference type="Proteomes" id="UP000292003">
    <property type="component" value="Unassembled WGS sequence"/>
</dbReference>
<gene>
    <name evidence="1" type="ORF">EWH70_27580</name>
</gene>
<sequence>MGIRILAKLRTRKLVVTLRMGRGIYEFAVDRAGRIYTTGRRGRRVRRPARRDVTLIVQTLVRLGRPDLARRVWRRYP</sequence>
<reference evidence="1 2" key="1">
    <citation type="submission" date="2019-02" db="EMBL/GenBank/DDBJ databases">
        <title>Draft genome sequence of Amycolatopsis sp. 8-3EHSu isolated from roots of Suaeda maritima.</title>
        <authorList>
            <person name="Duangmal K."/>
            <person name="Chantavorakit T."/>
        </authorList>
    </citation>
    <scope>NUCLEOTIDE SEQUENCE [LARGE SCALE GENOMIC DNA]</scope>
    <source>
        <strain evidence="1 2">8-3EHSu</strain>
    </source>
</reference>
<name>A0A4Q7J3G2_9PSEU</name>
<dbReference type="RefSeq" id="WP_130478436.1">
    <property type="nucleotide sequence ID" value="NZ_SFCC01000015.1"/>
</dbReference>
<accession>A0A4Q7J3G2</accession>
<evidence type="ECO:0000313" key="2">
    <source>
        <dbReference type="Proteomes" id="UP000292003"/>
    </source>
</evidence>
<keyword evidence="2" id="KW-1185">Reference proteome</keyword>
<protein>
    <submittedName>
        <fullName evidence="1">Uncharacterized protein</fullName>
    </submittedName>
</protein>
<proteinExistence type="predicted"/>
<organism evidence="1 2">
    <name type="scientific">Amycolatopsis suaedae</name>
    <dbReference type="NCBI Taxonomy" id="2510978"/>
    <lineage>
        <taxon>Bacteria</taxon>
        <taxon>Bacillati</taxon>
        <taxon>Actinomycetota</taxon>
        <taxon>Actinomycetes</taxon>
        <taxon>Pseudonocardiales</taxon>
        <taxon>Pseudonocardiaceae</taxon>
        <taxon>Amycolatopsis</taxon>
    </lineage>
</organism>
<dbReference type="EMBL" id="SFCC01000015">
    <property type="protein sequence ID" value="RZQ60863.1"/>
    <property type="molecule type" value="Genomic_DNA"/>
</dbReference>
<dbReference type="AlphaFoldDB" id="A0A4Q7J3G2"/>